<dbReference type="SMART" id="SM00360">
    <property type="entry name" value="RRM"/>
    <property type="match status" value="1"/>
</dbReference>
<feature type="compositionally biased region" description="Polar residues" evidence="6">
    <location>
        <begin position="200"/>
        <end position="210"/>
    </location>
</feature>
<dbReference type="AlphaFoldDB" id="A0A3P8PV06"/>
<dbReference type="InterPro" id="IPR035979">
    <property type="entry name" value="RBD_domain_sf"/>
</dbReference>
<evidence type="ECO:0000313" key="9">
    <source>
        <dbReference type="Ensembl" id="ENSACLP00000020862.2"/>
    </source>
</evidence>
<dbReference type="GO" id="GO:0003723">
    <property type="term" value="F:RNA binding"/>
    <property type="evidence" value="ECO:0007669"/>
    <property type="project" value="UniProtKB-UniRule"/>
</dbReference>
<feature type="compositionally biased region" description="Polar residues" evidence="6">
    <location>
        <begin position="537"/>
        <end position="551"/>
    </location>
</feature>
<feature type="compositionally biased region" description="Basic and acidic residues" evidence="6">
    <location>
        <begin position="300"/>
        <end position="315"/>
    </location>
</feature>
<evidence type="ECO:0000259" key="8">
    <source>
        <dbReference type="PROSITE" id="PS50103"/>
    </source>
</evidence>
<evidence type="ECO:0000256" key="5">
    <source>
        <dbReference type="PROSITE-ProRule" id="PRU00723"/>
    </source>
</evidence>
<keyword evidence="5" id="KW-0862">Zinc</keyword>
<feature type="compositionally biased region" description="Basic and acidic residues" evidence="6">
    <location>
        <begin position="168"/>
        <end position="191"/>
    </location>
</feature>
<accession>A0A3P8PV06</accession>
<dbReference type="GO" id="GO:0008270">
    <property type="term" value="F:zinc ion binding"/>
    <property type="evidence" value="ECO:0007669"/>
    <property type="project" value="UniProtKB-KW"/>
</dbReference>
<dbReference type="Gene3D" id="1.25.40.10">
    <property type="entry name" value="Tetratricopeptide repeat domain"/>
    <property type="match status" value="1"/>
</dbReference>
<dbReference type="PANTHER" id="PTHR47678:SF1">
    <property type="entry name" value="TETRATRICOPEPTIDE REPEAT PROTEIN 31"/>
    <property type="match status" value="1"/>
</dbReference>
<dbReference type="Pfam" id="PF07719">
    <property type="entry name" value="TPR_2"/>
    <property type="match status" value="1"/>
</dbReference>
<feature type="repeat" description="TPR" evidence="4">
    <location>
        <begin position="327"/>
        <end position="360"/>
    </location>
</feature>
<evidence type="ECO:0000256" key="4">
    <source>
        <dbReference type="PROSITE-ProRule" id="PRU00339"/>
    </source>
</evidence>
<feature type="compositionally biased region" description="Low complexity" evidence="6">
    <location>
        <begin position="255"/>
        <end position="266"/>
    </location>
</feature>
<dbReference type="SMART" id="SM00028">
    <property type="entry name" value="TPR"/>
    <property type="match status" value="3"/>
</dbReference>
<keyword evidence="5" id="KW-0479">Metal-binding</keyword>
<dbReference type="SUPFAM" id="SSF48452">
    <property type="entry name" value="TPR-like"/>
    <property type="match status" value="1"/>
</dbReference>
<protein>
    <submittedName>
        <fullName evidence="9">Uncharacterized protein</fullName>
    </submittedName>
</protein>
<evidence type="ECO:0000256" key="3">
    <source>
        <dbReference type="PROSITE-ProRule" id="PRU00176"/>
    </source>
</evidence>
<reference evidence="9" key="4">
    <citation type="submission" date="2025-09" db="UniProtKB">
        <authorList>
            <consortium name="Ensembl"/>
        </authorList>
    </citation>
    <scope>IDENTIFICATION</scope>
</reference>
<keyword evidence="5" id="KW-0863">Zinc-finger</keyword>
<feature type="compositionally biased region" description="Basic and acidic residues" evidence="6">
    <location>
        <begin position="211"/>
        <end position="236"/>
    </location>
</feature>
<feature type="compositionally biased region" description="Basic residues" evidence="6">
    <location>
        <begin position="115"/>
        <end position="130"/>
    </location>
</feature>
<dbReference type="OMA" id="IQCIDGM"/>
<evidence type="ECO:0000313" key="10">
    <source>
        <dbReference type="Proteomes" id="UP000265100"/>
    </source>
</evidence>
<sequence>MPRKIVKGGTAMPRIRENSRLMHTHESMVDYLSGRAPSGNFLNDIRPGFFGLNFLNPLEEDIVYSDDDDDDDDRYYQRRAANRTLEPHPQIKQLTDEEADRIAKELTEEEERRKEKTKKNKCKKMRKKEKKRLEKESAVKDGSAVKEERRKEKTKKNKRKKMRKKEKKRLEKESAVKDGSAEEEQGKSDSSEKEDDETIIESNAETTGSSRSDKTQKATEAARCDKTGADTAEKNLVKMNENEEEEQKDLDFNNSYAASAESAPEETWIQKQKKGGKKAESKLSAVQQPEVENPNITEEPEVRKKEKAETSKEKSMDPILEEYAKKSIEFANIGNRLAASGQYEKAVKCFTEAIKFNPKEFKLFGNRSLCFERLQQYESALTDADVALSMEPNWIKGLFRKGKALCGLKRYYEASLIYKEVLRLESTSAEAAQELKRAQTLHLMEMGFSWAVSSEALKTHGTLEEAVEALFASESNTGPGVCTAPATSKETADPPAGLKDDDGDDDDDDDNDDDVGEWTVLQPSRPRMQQMRESDAFGQNRSKSQSPTPRSRNGPKPELFPVWTGLLAPTVTYVKLHELFSRAGAIYSIKMLLEQQCAFVNYTRKEDCDKAIQCINGMIFEGALLTVRYPYKVHPELGGSKLAATDRCPRPSTYKKECFFWRTTGCTRDDCTFRHVPEHKNIDREKFTSRLGLHAAIQK</sequence>
<evidence type="ECO:0000256" key="2">
    <source>
        <dbReference type="ARBA" id="ARBA00022803"/>
    </source>
</evidence>
<feature type="domain" description="RRM" evidence="7">
    <location>
        <begin position="560"/>
        <end position="632"/>
    </location>
</feature>
<feature type="region of interest" description="Disordered" evidence="6">
    <location>
        <begin position="108"/>
        <end position="315"/>
    </location>
</feature>
<dbReference type="InterPro" id="IPR013105">
    <property type="entry name" value="TPR_2"/>
</dbReference>
<dbReference type="InterPro" id="IPR012677">
    <property type="entry name" value="Nucleotide-bd_a/b_plait_sf"/>
</dbReference>
<feature type="compositionally biased region" description="Acidic residues" evidence="6">
    <location>
        <begin position="501"/>
        <end position="516"/>
    </location>
</feature>
<feature type="domain" description="C3H1-type" evidence="8">
    <location>
        <begin position="652"/>
        <end position="678"/>
    </location>
</feature>
<dbReference type="STRING" id="8154.ENSACLP00000020862"/>
<keyword evidence="1" id="KW-0677">Repeat</keyword>
<proteinExistence type="predicted"/>
<dbReference type="PANTHER" id="PTHR47678">
    <property type="entry name" value="TETRATRICOPEPTIDE REPEAT PROTEIN 31"/>
    <property type="match status" value="1"/>
</dbReference>
<dbReference type="Pfam" id="PF00076">
    <property type="entry name" value="RRM_1"/>
    <property type="match status" value="1"/>
</dbReference>
<evidence type="ECO:0000256" key="6">
    <source>
        <dbReference type="SAM" id="MobiDB-lite"/>
    </source>
</evidence>
<dbReference type="Proteomes" id="UP000265100">
    <property type="component" value="Chromosome 19"/>
</dbReference>
<reference evidence="9 10" key="1">
    <citation type="submission" date="2018-05" db="EMBL/GenBank/DDBJ databases">
        <authorList>
            <person name="Datahose"/>
        </authorList>
    </citation>
    <scope>NUCLEOTIDE SEQUENCE</scope>
</reference>
<dbReference type="CDD" id="cd00590">
    <property type="entry name" value="RRM_SF"/>
    <property type="match status" value="1"/>
</dbReference>
<dbReference type="PROSITE" id="PS50102">
    <property type="entry name" value="RRM"/>
    <property type="match status" value="1"/>
</dbReference>
<dbReference type="Ensembl" id="ENSACLT00000021336.2">
    <property type="protein sequence ID" value="ENSACLP00000020862.2"/>
    <property type="gene ID" value="ENSACLG00000014192.2"/>
</dbReference>
<dbReference type="PROSITE" id="PS50103">
    <property type="entry name" value="ZF_C3H1"/>
    <property type="match status" value="1"/>
</dbReference>
<dbReference type="SUPFAM" id="SSF54928">
    <property type="entry name" value="RNA-binding domain, RBD"/>
    <property type="match status" value="1"/>
</dbReference>
<reference evidence="10" key="2">
    <citation type="submission" date="2023-03" db="EMBL/GenBank/DDBJ databases">
        <authorList>
            <consortium name="Wellcome Sanger Institute Data Sharing"/>
        </authorList>
    </citation>
    <scope>NUCLEOTIDE SEQUENCE [LARGE SCALE GENOMIC DNA]</scope>
</reference>
<keyword evidence="3" id="KW-0694">RNA-binding</keyword>
<evidence type="ECO:0000259" key="7">
    <source>
        <dbReference type="PROSITE" id="PS50102"/>
    </source>
</evidence>
<feature type="zinc finger region" description="C3H1-type" evidence="5">
    <location>
        <begin position="652"/>
        <end position="678"/>
    </location>
</feature>
<name>A0A3P8PV06_ASTCA</name>
<dbReference type="GeneTree" id="ENSGT00940000161036"/>
<dbReference type="PROSITE" id="PS50005">
    <property type="entry name" value="TPR"/>
    <property type="match status" value="1"/>
</dbReference>
<dbReference type="Bgee" id="ENSACLG00000014192">
    <property type="expression patterns" value="Expressed in anal fin and 8 other cell types or tissues"/>
</dbReference>
<reference evidence="9" key="3">
    <citation type="submission" date="2025-08" db="UniProtKB">
        <authorList>
            <consortium name="Ensembl"/>
        </authorList>
    </citation>
    <scope>IDENTIFICATION</scope>
</reference>
<feature type="compositionally biased region" description="Basic and acidic residues" evidence="6">
    <location>
        <begin position="131"/>
        <end position="151"/>
    </location>
</feature>
<dbReference type="InterPro" id="IPR011990">
    <property type="entry name" value="TPR-like_helical_dom_sf"/>
</dbReference>
<evidence type="ECO:0000256" key="1">
    <source>
        <dbReference type="ARBA" id="ARBA00022737"/>
    </source>
</evidence>
<feature type="region of interest" description="Disordered" evidence="6">
    <location>
        <begin position="475"/>
        <end position="557"/>
    </location>
</feature>
<dbReference type="InterPro" id="IPR019734">
    <property type="entry name" value="TPR_rpt"/>
</dbReference>
<dbReference type="InterPro" id="IPR000571">
    <property type="entry name" value="Znf_CCCH"/>
</dbReference>
<dbReference type="Gene3D" id="3.30.70.330">
    <property type="match status" value="1"/>
</dbReference>
<organism evidence="9 10">
    <name type="scientific">Astatotilapia calliptera</name>
    <name type="common">Eastern happy</name>
    <name type="synonym">Chromis callipterus</name>
    <dbReference type="NCBI Taxonomy" id="8154"/>
    <lineage>
        <taxon>Eukaryota</taxon>
        <taxon>Metazoa</taxon>
        <taxon>Chordata</taxon>
        <taxon>Craniata</taxon>
        <taxon>Vertebrata</taxon>
        <taxon>Euteleostomi</taxon>
        <taxon>Actinopterygii</taxon>
        <taxon>Neopterygii</taxon>
        <taxon>Teleostei</taxon>
        <taxon>Neoteleostei</taxon>
        <taxon>Acanthomorphata</taxon>
        <taxon>Ovalentaria</taxon>
        <taxon>Cichlomorphae</taxon>
        <taxon>Cichliformes</taxon>
        <taxon>Cichlidae</taxon>
        <taxon>African cichlids</taxon>
        <taxon>Pseudocrenilabrinae</taxon>
        <taxon>Haplochromini</taxon>
        <taxon>Astatotilapia</taxon>
    </lineage>
</organism>
<dbReference type="InterPro" id="IPR000504">
    <property type="entry name" value="RRM_dom"/>
</dbReference>
<keyword evidence="10" id="KW-1185">Reference proteome</keyword>
<feature type="compositionally biased region" description="Basic residues" evidence="6">
    <location>
        <begin position="152"/>
        <end position="167"/>
    </location>
</feature>
<keyword evidence="2 4" id="KW-0802">TPR repeat</keyword>